<accession>M1UVS3</accession>
<dbReference type="KEGG" id="ccn:H924_11045"/>
<dbReference type="STRING" id="1121353.H924_11045"/>
<protein>
    <submittedName>
        <fullName evidence="1">Uncharacterized protein</fullName>
    </submittedName>
</protein>
<dbReference type="Proteomes" id="UP000011760">
    <property type="component" value="Chromosome"/>
</dbReference>
<reference evidence="1 2" key="1">
    <citation type="submission" date="2013-02" db="EMBL/GenBank/DDBJ databases">
        <title>The complete genome sequence of Corynebacterium callunae DSM 20147.</title>
        <authorList>
            <person name="Ruckert C."/>
            <person name="Albersmeier A."/>
            <person name="Kalinowski J."/>
        </authorList>
    </citation>
    <scope>NUCLEOTIDE SEQUENCE [LARGE SCALE GENOMIC DNA]</scope>
    <source>
        <strain evidence="1 2">DSM 20147</strain>
    </source>
</reference>
<sequence>MFNDFDLLLIRQGADLVPGDNLTDQDIEHVQRDWAAWGNQHIDQDGNKTWLVAFANRRGDLLEITNTREIPRSVVTPPRRPQLRVIAGGAAVTVDLEKPARVTIDLQELNAA</sequence>
<evidence type="ECO:0000313" key="2">
    <source>
        <dbReference type="Proteomes" id="UP000011760"/>
    </source>
</evidence>
<evidence type="ECO:0000313" key="1">
    <source>
        <dbReference type="EMBL" id="AGG67637.1"/>
    </source>
</evidence>
<dbReference type="HOGENOM" id="CLU_2141666_0_0_11"/>
<organism evidence="1 2">
    <name type="scientific">Corynebacterium callunae DSM 20147</name>
    <dbReference type="NCBI Taxonomy" id="1121353"/>
    <lineage>
        <taxon>Bacteria</taxon>
        <taxon>Bacillati</taxon>
        <taxon>Actinomycetota</taxon>
        <taxon>Actinomycetes</taxon>
        <taxon>Mycobacteriales</taxon>
        <taxon>Corynebacteriaceae</taxon>
        <taxon>Corynebacterium</taxon>
    </lineage>
</organism>
<proteinExistence type="predicted"/>
<dbReference type="AlphaFoldDB" id="M1UVS3"/>
<dbReference type="PATRIC" id="fig|1121353.3.peg.2258"/>
<gene>
    <name evidence="1" type="ORF">H924_11045</name>
</gene>
<name>M1UVS3_9CORY</name>
<keyword evidence="2" id="KW-1185">Reference proteome</keyword>
<dbReference type="EMBL" id="CP004354">
    <property type="protein sequence ID" value="AGG67637.1"/>
    <property type="molecule type" value="Genomic_DNA"/>
</dbReference>